<dbReference type="InterPro" id="IPR037923">
    <property type="entry name" value="HTH-like"/>
</dbReference>
<evidence type="ECO:0000256" key="2">
    <source>
        <dbReference type="ARBA" id="ARBA00023125"/>
    </source>
</evidence>
<dbReference type="InterPro" id="IPR018060">
    <property type="entry name" value="HTH_AraC"/>
</dbReference>
<dbReference type="AlphaFoldDB" id="A0A146G8P3"/>
<evidence type="ECO:0000256" key="3">
    <source>
        <dbReference type="ARBA" id="ARBA00023163"/>
    </source>
</evidence>
<dbReference type="GO" id="GO:0003700">
    <property type="term" value="F:DNA-binding transcription factor activity"/>
    <property type="evidence" value="ECO:0007669"/>
    <property type="project" value="InterPro"/>
</dbReference>
<dbReference type="SMART" id="SM00342">
    <property type="entry name" value="HTH_ARAC"/>
    <property type="match status" value="1"/>
</dbReference>
<evidence type="ECO:0000259" key="4">
    <source>
        <dbReference type="PROSITE" id="PS01124"/>
    </source>
</evidence>
<name>A0A146G8P3_TERSA</name>
<keyword evidence="2" id="KW-0238">DNA-binding</keyword>
<protein>
    <submittedName>
        <fullName evidence="5">AraC-like ligand binding domain-containing protein</fullName>
    </submittedName>
</protein>
<gene>
    <name evidence="5" type="ORF">TSACC_22079</name>
</gene>
<dbReference type="InterPro" id="IPR009057">
    <property type="entry name" value="Homeodomain-like_sf"/>
</dbReference>
<evidence type="ECO:0000313" key="6">
    <source>
        <dbReference type="Proteomes" id="UP000076023"/>
    </source>
</evidence>
<dbReference type="GO" id="GO:0043565">
    <property type="term" value="F:sequence-specific DNA binding"/>
    <property type="evidence" value="ECO:0007669"/>
    <property type="project" value="InterPro"/>
</dbReference>
<dbReference type="InParanoid" id="A0A146G8P3"/>
<dbReference type="Proteomes" id="UP000076023">
    <property type="component" value="Unassembled WGS sequence"/>
</dbReference>
<dbReference type="EMBL" id="BDCO01000002">
    <property type="protein sequence ID" value="GAT33662.1"/>
    <property type="molecule type" value="Genomic_DNA"/>
</dbReference>
<dbReference type="STRING" id="690879.TSACC_22079"/>
<dbReference type="Pfam" id="PF12833">
    <property type="entry name" value="HTH_18"/>
    <property type="match status" value="1"/>
</dbReference>
<evidence type="ECO:0000313" key="5">
    <source>
        <dbReference type="EMBL" id="GAT33662.1"/>
    </source>
</evidence>
<accession>A0A146G8P3</accession>
<organism evidence="5 6">
    <name type="scientific">Terrimicrobium sacchariphilum</name>
    <dbReference type="NCBI Taxonomy" id="690879"/>
    <lineage>
        <taxon>Bacteria</taxon>
        <taxon>Pseudomonadati</taxon>
        <taxon>Verrucomicrobiota</taxon>
        <taxon>Terrimicrobiia</taxon>
        <taxon>Terrimicrobiales</taxon>
        <taxon>Terrimicrobiaceae</taxon>
        <taxon>Terrimicrobium</taxon>
    </lineage>
</organism>
<evidence type="ECO:0000256" key="1">
    <source>
        <dbReference type="ARBA" id="ARBA00023015"/>
    </source>
</evidence>
<dbReference type="InterPro" id="IPR003313">
    <property type="entry name" value="AraC-bd"/>
</dbReference>
<feature type="domain" description="HTH araC/xylS-type" evidence="4">
    <location>
        <begin position="169"/>
        <end position="267"/>
    </location>
</feature>
<dbReference type="RefSeq" id="WP_075079369.1">
    <property type="nucleotide sequence ID" value="NZ_BDCO01000002.1"/>
</dbReference>
<comment type="caution">
    <text evidence="5">The sequence shown here is derived from an EMBL/GenBank/DDBJ whole genome shotgun (WGS) entry which is preliminary data.</text>
</comment>
<keyword evidence="6" id="KW-1185">Reference proteome</keyword>
<dbReference type="Pfam" id="PF02311">
    <property type="entry name" value="AraC_binding"/>
    <property type="match status" value="1"/>
</dbReference>
<dbReference type="PANTHER" id="PTHR46796">
    <property type="entry name" value="HTH-TYPE TRANSCRIPTIONAL ACTIVATOR RHAS-RELATED"/>
    <property type="match status" value="1"/>
</dbReference>
<keyword evidence="3" id="KW-0804">Transcription</keyword>
<sequence>MALPKNPLDISVPFGASRQVVQSRYHWNNDNRSDEVFVIIQRTEHGVGRVIYQGREHEVPEGHAFIVLVPEKSEYGLPENPKEPWELAWLNLYGELGIRLCRELREAFGPVIPMTRTGEAATLFFSLIRQAERRVSVDPFTASTQCFAFLAAWTREASTPAARTLDPVQAAKLICERRFREPIGIKELAAETGLSREHFTRLFSNRMKTAPAAYLRRLRAREAQQLLDRPGMTLTEAALRSGFASVKAMNRALQALAKSSRTRRVSRPK</sequence>
<proteinExistence type="predicted"/>
<dbReference type="SUPFAM" id="SSF46689">
    <property type="entry name" value="Homeodomain-like"/>
    <property type="match status" value="1"/>
</dbReference>
<keyword evidence="1" id="KW-0805">Transcription regulation</keyword>
<dbReference type="PROSITE" id="PS01124">
    <property type="entry name" value="HTH_ARAC_FAMILY_2"/>
    <property type="match status" value="1"/>
</dbReference>
<dbReference type="Gene3D" id="1.10.10.60">
    <property type="entry name" value="Homeodomain-like"/>
    <property type="match status" value="1"/>
</dbReference>
<reference evidence="6" key="1">
    <citation type="journal article" date="2017" name="Genome Announc.">
        <title>Draft Genome Sequence of Terrimicrobium sacchariphilum NM-5T, a Facultative Anaerobic Soil Bacterium of the Class Spartobacteria.</title>
        <authorList>
            <person name="Qiu Y.L."/>
            <person name="Tourlousse D.M."/>
            <person name="Matsuura N."/>
            <person name="Ohashi A."/>
            <person name="Sekiguchi Y."/>
        </authorList>
    </citation>
    <scope>NUCLEOTIDE SEQUENCE [LARGE SCALE GENOMIC DNA]</scope>
    <source>
        <strain evidence="6">NM-5</strain>
    </source>
</reference>
<dbReference type="InterPro" id="IPR050204">
    <property type="entry name" value="AraC_XylS_family_regulators"/>
</dbReference>
<dbReference type="SUPFAM" id="SSF51215">
    <property type="entry name" value="Regulatory protein AraC"/>
    <property type="match status" value="1"/>
</dbReference>